<dbReference type="InterPro" id="IPR043504">
    <property type="entry name" value="Peptidase_S1_PA_chymotrypsin"/>
</dbReference>
<protein>
    <recommendedName>
        <fullName evidence="3">Serine protease</fullName>
    </recommendedName>
</protein>
<organism evidence="1 2">
    <name type="scientific">Stachybotrys chartarum (strain CBS 109288 / IBT 7711)</name>
    <name type="common">Toxic black mold</name>
    <name type="synonym">Stilbospora chartarum</name>
    <dbReference type="NCBI Taxonomy" id="1280523"/>
    <lineage>
        <taxon>Eukaryota</taxon>
        <taxon>Fungi</taxon>
        <taxon>Dikarya</taxon>
        <taxon>Ascomycota</taxon>
        <taxon>Pezizomycotina</taxon>
        <taxon>Sordariomycetes</taxon>
        <taxon>Hypocreomycetidae</taxon>
        <taxon>Hypocreales</taxon>
        <taxon>Stachybotryaceae</taxon>
        <taxon>Stachybotrys</taxon>
    </lineage>
</organism>
<dbReference type="EMBL" id="KL648097">
    <property type="protein sequence ID" value="KEY72108.1"/>
    <property type="molecule type" value="Genomic_DNA"/>
</dbReference>
<gene>
    <name evidence="1" type="ORF">S7711_00122</name>
</gene>
<evidence type="ECO:0000313" key="2">
    <source>
        <dbReference type="Proteomes" id="UP000028045"/>
    </source>
</evidence>
<proteinExistence type="predicted"/>
<keyword evidence="2" id="KW-1185">Reference proteome</keyword>
<sequence>MVRNLIAEEDIATEYKNPQRSEPLLGLAFSRSALANAAAVKLSFRESSASSSKSGNGFFINIPGARKSVVLTAGHNLINVDTKQLHVNVSVTLLDPTAGSFVQREIPPSDIHICKSFKDNPTGSVSHPEARNDYGVILLDRGNDRPPQPAFGFSTILGDEQEIRGDVSITGTKADASGPPVTSSGACVNPIVTKNQLEYRVRTEAGMSGSVGWIGYNGLPTAVAVHNHGSEQGANRYSRGSRINHKLLSDVFQWAEVGVKQRHLRWHSPDEPQPARNLFLAYSPDDECLRAVVEAVEDDPARMLFDVWPVYAPPIVDGVDRAPLYALRCMARWVAWNLARSEGILVDELLKPCMVRIVAEDEGDLEQGRPIKVVLDHDQALKVLTLKTGMMKRYQLDTPGEEFSGISFDDYFEGFPPDEGNFNELCLE</sequence>
<dbReference type="HOGENOM" id="CLU_047431_0_0_1"/>
<dbReference type="OrthoDB" id="5367135at2759"/>
<reference evidence="1 2" key="1">
    <citation type="journal article" date="2014" name="BMC Genomics">
        <title>Comparative genome sequencing reveals chemotype-specific gene clusters in the toxigenic black mold Stachybotrys.</title>
        <authorList>
            <person name="Semeiks J."/>
            <person name="Borek D."/>
            <person name="Otwinowski Z."/>
            <person name="Grishin N.V."/>
        </authorList>
    </citation>
    <scope>NUCLEOTIDE SEQUENCE [LARGE SCALE GENOMIC DNA]</scope>
    <source>
        <strain evidence="2">CBS 109288 / IBT 7711</strain>
    </source>
</reference>
<dbReference type="Gene3D" id="2.40.10.10">
    <property type="entry name" value="Trypsin-like serine proteases"/>
    <property type="match status" value="2"/>
</dbReference>
<accession>A0A084B3H9</accession>
<dbReference type="InterPro" id="IPR009003">
    <property type="entry name" value="Peptidase_S1_PA"/>
</dbReference>
<name>A0A084B3H9_STACB</name>
<evidence type="ECO:0008006" key="3">
    <source>
        <dbReference type="Google" id="ProtNLM"/>
    </source>
</evidence>
<evidence type="ECO:0000313" key="1">
    <source>
        <dbReference type="EMBL" id="KEY72108.1"/>
    </source>
</evidence>
<dbReference type="Proteomes" id="UP000028045">
    <property type="component" value="Unassembled WGS sequence"/>
</dbReference>
<dbReference type="SUPFAM" id="SSF50494">
    <property type="entry name" value="Trypsin-like serine proteases"/>
    <property type="match status" value="1"/>
</dbReference>
<dbReference type="AlphaFoldDB" id="A0A084B3H9"/>